<proteinExistence type="predicted"/>
<comment type="caution">
    <text evidence="3">The sequence shown here is derived from an EMBL/GenBank/DDBJ whole genome shotgun (WGS) entry which is preliminary data.</text>
</comment>
<keyword evidence="1" id="KW-0732">Signal</keyword>
<dbReference type="AlphaFoldDB" id="A0A8H6ERA4"/>
<evidence type="ECO:0000256" key="2">
    <source>
        <dbReference type="ARBA" id="ARBA00023180"/>
    </source>
</evidence>
<dbReference type="InterPro" id="IPR025928">
    <property type="entry name" value="Flocculin_t3_rpt"/>
</dbReference>
<dbReference type="EMBL" id="JABCYN010000043">
    <property type="protein sequence ID" value="KAF6007207.1"/>
    <property type="molecule type" value="Genomic_DNA"/>
</dbReference>
<organism evidence="3 4">
    <name type="scientific">Dekkera bruxellensis</name>
    <name type="common">Brettanomyces custersii</name>
    <dbReference type="NCBI Taxonomy" id="5007"/>
    <lineage>
        <taxon>Eukaryota</taxon>
        <taxon>Fungi</taxon>
        <taxon>Dikarya</taxon>
        <taxon>Ascomycota</taxon>
        <taxon>Saccharomycotina</taxon>
        <taxon>Pichiomycetes</taxon>
        <taxon>Pichiales</taxon>
        <taxon>Pichiaceae</taxon>
        <taxon>Brettanomyces</taxon>
    </lineage>
</organism>
<sequence length="422" mass="43641">MSDFAVDDGDSCDSLVTDLSNVVSDSGVEDDVLEPLSSLFNCISGGSDSEILGHLNNVISGVNSCAKKGDEYLDNVNTLCSNLVQSCSSSQEKCGKASNVATVTGVCGESLSSSSAIAFDSDNLLGDVSQLLDNTLSDLTGSSFSNVFGNLYDLVESIIDNLVSCNDVFKSLSSDISDTISQVESSSDSAVSEICPLLQSLINDLQSSDSSTNILCDINTLAGKIIYSTTSSASDSVEDVGSLVQKILDIISGKSSSCSAESSSTALGCSSTNVISSRSKTIPSISTISTASTQEFSSIPGGGKDVSTTIFKSTSCQGTICAETSVTTGIKTVTITSEGVVTRFTTYCPLTASSSSSYSQLTESSSPASTIDTEETTVVVPEISTTVVTITSCKNNACSTIPITTGFKPITTTKTYKIFNFN</sequence>
<keyword evidence="2" id="KW-0325">Glycoprotein</keyword>
<protein>
    <recommendedName>
        <fullName evidence="5">Cell wall protein</fullName>
    </recommendedName>
</protein>
<gene>
    <name evidence="3" type="ORF">HII12_004727</name>
</gene>
<dbReference type="Pfam" id="PF13928">
    <property type="entry name" value="Flocculin_t3"/>
    <property type="match status" value="2"/>
</dbReference>
<dbReference type="Proteomes" id="UP000568158">
    <property type="component" value="Unassembled WGS sequence"/>
</dbReference>
<reference evidence="3 4" key="1">
    <citation type="journal article" date="2020" name="Appl. Microbiol. Biotechnol.">
        <title>Targeted gene deletion in Brettanomyces bruxellensis with an expression-free CRISPR-Cas9 system.</title>
        <authorList>
            <person name="Varela C."/>
            <person name="Bartel C."/>
            <person name="Onetto C."/>
            <person name="Borneman A."/>
        </authorList>
    </citation>
    <scope>NUCLEOTIDE SEQUENCE [LARGE SCALE GENOMIC DNA]</scope>
    <source>
        <strain evidence="3 4">AWRI1613</strain>
    </source>
</reference>
<evidence type="ECO:0000313" key="3">
    <source>
        <dbReference type="EMBL" id="KAF6007207.1"/>
    </source>
</evidence>
<evidence type="ECO:0000313" key="4">
    <source>
        <dbReference type="Proteomes" id="UP000568158"/>
    </source>
</evidence>
<accession>A0A8H6ERA4</accession>
<evidence type="ECO:0000256" key="1">
    <source>
        <dbReference type="ARBA" id="ARBA00022729"/>
    </source>
</evidence>
<name>A0A8H6ERA4_DEKBR</name>
<evidence type="ECO:0008006" key="5">
    <source>
        <dbReference type="Google" id="ProtNLM"/>
    </source>
</evidence>